<dbReference type="PROSITE" id="PS01267">
    <property type="entry name" value="UPF0023"/>
    <property type="match status" value="1"/>
</dbReference>
<dbReference type="InterPro" id="IPR019783">
    <property type="entry name" value="SDO1/SBDS_N"/>
</dbReference>
<dbReference type="PANTHER" id="PTHR10927:SF1">
    <property type="entry name" value="RIBOSOME MATURATION PROTEIN SBDS"/>
    <property type="match status" value="1"/>
</dbReference>
<feature type="domain" description="C2H2-type" evidence="9">
    <location>
        <begin position="256"/>
        <end position="278"/>
    </location>
</feature>
<dbReference type="EMBL" id="JBBJCI010000366">
    <property type="protein sequence ID" value="KAK7232767.1"/>
    <property type="molecule type" value="Genomic_DNA"/>
</dbReference>
<evidence type="ECO:0000313" key="10">
    <source>
        <dbReference type="EMBL" id="KAK7232767.1"/>
    </source>
</evidence>
<dbReference type="InterPro" id="IPR039100">
    <property type="entry name" value="Sdo1/SBDS-like"/>
</dbReference>
<comment type="subcellular location">
    <subcellularLocation>
        <location evidence="2">Cytoplasm</location>
    </subcellularLocation>
    <subcellularLocation>
        <location evidence="1">Nucleus</location>
    </subcellularLocation>
</comment>
<accession>A0ABR1FL15</accession>
<sequence>MSRRVGTPMNKVVLSSVNVVRLQRGGGRFEVACYPNKVVDYRSGTETDLDEVLQIRTVFKNVSKGVATPKKDLAKVFPKMSVDDVCREILRSGQLQVSARERGAASEALIRDVAGIVAERVVDAATGAFLPPASVERLLRDEANFAPSATRSAKQQALDVIKILERDHGLRRAPMELRVATADDAQRDAAYRDVVAAVSAATARAAAVTVVERARARAPPPPARPRPPRPRAAPPARRPVTKVAAPVAPKPRALSCNTCGGSFADKQAHRDHFKSEWHRHNLSLKLEHRPPVDERTFCEEVALAEAAA</sequence>
<evidence type="ECO:0000313" key="11">
    <source>
        <dbReference type="Proteomes" id="UP001363151"/>
    </source>
</evidence>
<dbReference type="InterPro" id="IPR018023">
    <property type="entry name" value="Ribosome_mat_SBDS_CS"/>
</dbReference>
<dbReference type="InterPro" id="IPR037188">
    <property type="entry name" value="Sdo1/SBDS_central_sf"/>
</dbReference>
<name>A0ABR1FL15_AURAN</name>
<dbReference type="Pfam" id="PF01172">
    <property type="entry name" value="SBDS_N"/>
    <property type="match status" value="1"/>
</dbReference>
<evidence type="ECO:0000259" key="9">
    <source>
        <dbReference type="PROSITE" id="PS00028"/>
    </source>
</evidence>
<gene>
    <name evidence="10" type="primary">SBDS</name>
    <name evidence="10" type="ORF">SO694_000372113</name>
</gene>
<evidence type="ECO:0000256" key="5">
    <source>
        <dbReference type="ARBA" id="ARBA00022517"/>
    </source>
</evidence>
<keyword evidence="5" id="KW-0690">Ribosome biogenesis</keyword>
<comment type="similarity">
    <text evidence="3">Belongs to the SDO1/SBDS family.</text>
</comment>
<dbReference type="InterPro" id="IPR018978">
    <property type="entry name" value="SDO1/SBDS_central"/>
</dbReference>
<evidence type="ECO:0000256" key="4">
    <source>
        <dbReference type="ARBA" id="ARBA00022490"/>
    </source>
</evidence>
<organism evidence="10 11">
    <name type="scientific">Aureococcus anophagefferens</name>
    <name type="common">Harmful bloom alga</name>
    <dbReference type="NCBI Taxonomy" id="44056"/>
    <lineage>
        <taxon>Eukaryota</taxon>
        <taxon>Sar</taxon>
        <taxon>Stramenopiles</taxon>
        <taxon>Ochrophyta</taxon>
        <taxon>Pelagophyceae</taxon>
        <taxon>Pelagomonadales</taxon>
        <taxon>Pelagomonadaceae</taxon>
        <taxon>Aureococcus</taxon>
    </lineage>
</organism>
<dbReference type="InterPro" id="IPR002140">
    <property type="entry name" value="Sdo1/SBDS"/>
</dbReference>
<proteinExistence type="inferred from homology"/>
<feature type="compositionally biased region" description="Pro residues" evidence="8">
    <location>
        <begin position="218"/>
        <end position="237"/>
    </location>
</feature>
<dbReference type="InterPro" id="IPR013087">
    <property type="entry name" value="Znf_C2H2_type"/>
</dbReference>
<dbReference type="Proteomes" id="UP001363151">
    <property type="component" value="Unassembled WGS sequence"/>
</dbReference>
<dbReference type="PROSITE" id="PS00028">
    <property type="entry name" value="ZINC_FINGER_C2H2_1"/>
    <property type="match status" value="1"/>
</dbReference>
<dbReference type="InterPro" id="IPR036786">
    <property type="entry name" value="Ribosome_mat_SBDS_N_sf"/>
</dbReference>
<comment type="caution">
    <text evidence="10">The sequence shown here is derived from an EMBL/GenBank/DDBJ whole genome shotgun (WGS) entry which is preliminary data.</text>
</comment>
<evidence type="ECO:0000256" key="2">
    <source>
        <dbReference type="ARBA" id="ARBA00004496"/>
    </source>
</evidence>
<protein>
    <submittedName>
        <fullName evidence="10">Ribosome maturation factor</fullName>
    </submittedName>
</protein>
<reference evidence="10 11" key="1">
    <citation type="submission" date="2024-03" db="EMBL/GenBank/DDBJ databases">
        <title>Aureococcus anophagefferens CCMP1851 and Kratosvirus quantuckense: Draft genome of a second virus-susceptible host strain in the model system.</title>
        <authorList>
            <person name="Chase E."/>
            <person name="Truchon A.R."/>
            <person name="Schepens W."/>
            <person name="Wilhelm S.W."/>
        </authorList>
    </citation>
    <scope>NUCLEOTIDE SEQUENCE [LARGE SCALE GENOMIC DNA]</scope>
    <source>
        <strain evidence="10 11">CCMP1851</strain>
    </source>
</reference>
<evidence type="ECO:0000256" key="6">
    <source>
        <dbReference type="ARBA" id="ARBA00023242"/>
    </source>
</evidence>
<dbReference type="Gene3D" id="3.30.1250.10">
    <property type="entry name" value="Ribosome maturation protein SBDS, N-terminal domain"/>
    <property type="match status" value="1"/>
</dbReference>
<evidence type="ECO:0000256" key="7">
    <source>
        <dbReference type="ARBA" id="ARBA00049708"/>
    </source>
</evidence>
<dbReference type="SUPFAM" id="SSF89895">
    <property type="entry name" value="FYSH domain"/>
    <property type="match status" value="1"/>
</dbReference>
<keyword evidence="11" id="KW-1185">Reference proteome</keyword>
<comment type="subunit">
    <text evidence="7">Associates with the 60S ribosomal subunit.</text>
</comment>
<dbReference type="Gene3D" id="1.10.10.900">
    <property type="entry name" value="SBDS protein C-terminal domain, subdomain 1"/>
    <property type="match status" value="1"/>
</dbReference>
<feature type="region of interest" description="Disordered" evidence="8">
    <location>
        <begin position="213"/>
        <end position="244"/>
    </location>
</feature>
<dbReference type="NCBIfam" id="TIGR00291">
    <property type="entry name" value="RNA_SBDS"/>
    <property type="match status" value="1"/>
</dbReference>
<dbReference type="Pfam" id="PF09377">
    <property type="entry name" value="SBDS_domain_II"/>
    <property type="match status" value="1"/>
</dbReference>
<dbReference type="PANTHER" id="PTHR10927">
    <property type="entry name" value="RIBOSOME MATURATION PROTEIN SBDS"/>
    <property type="match status" value="1"/>
</dbReference>
<dbReference type="SUPFAM" id="SSF109728">
    <property type="entry name" value="Hypothetical protein AF0491, middle domain"/>
    <property type="match status" value="1"/>
</dbReference>
<evidence type="ECO:0000256" key="3">
    <source>
        <dbReference type="ARBA" id="ARBA00007433"/>
    </source>
</evidence>
<keyword evidence="6" id="KW-0539">Nucleus</keyword>
<keyword evidence="4" id="KW-0963">Cytoplasm</keyword>
<evidence type="ECO:0000256" key="8">
    <source>
        <dbReference type="SAM" id="MobiDB-lite"/>
    </source>
</evidence>
<evidence type="ECO:0000256" key="1">
    <source>
        <dbReference type="ARBA" id="ARBA00004123"/>
    </source>
</evidence>